<feature type="domain" description="DNA-binding transcriptional repressor CapW winged helix-turn-helix" evidence="3">
    <location>
        <begin position="19"/>
        <end position="92"/>
    </location>
</feature>
<evidence type="ECO:0000313" key="4">
    <source>
        <dbReference type="EMBL" id="QGZ60356.1"/>
    </source>
</evidence>
<evidence type="ECO:0000259" key="1">
    <source>
        <dbReference type="Pfam" id="PF13280"/>
    </source>
</evidence>
<dbReference type="PANTHER" id="PTHR34580:SF3">
    <property type="entry name" value="PROTEIN PAFB"/>
    <property type="match status" value="1"/>
</dbReference>
<sequence>MTPAAGPGNRTATNLSHAQRERLAYIEFRLYFTGALGRADLINRFGIAPAAATRDLALYRELAPNNIRFDGSTKLYRFGVAFVPMFHRSSHRALIALSHGFGEGDDAEPAALLACETPALLCPPPLDTLATVCRAIKARQPLAIRYKSASSEETERVIVPFALVDTGMRWHVRAFDRKRQSFREFVLTRIDVLNAIEEEALLHERPEHDNQWSRTIDLELVPHPRLDCPEIVSRDYGITDGTLHLRVRAAVAGYMLLRWGVDCSPDHNLTDEQYRLWLHNPMTLYGVENARLAPGYQEPACPATSSQAIN</sequence>
<feature type="domain" description="DNA-binding transcriptional repressor CapW C-terminal dimerisation" evidence="2">
    <location>
        <begin position="216"/>
        <end position="281"/>
    </location>
</feature>
<evidence type="ECO:0000259" key="3">
    <source>
        <dbReference type="Pfam" id="PF26109"/>
    </source>
</evidence>
<dbReference type="InterPro" id="IPR059020">
    <property type="entry name" value="CapW_CTD"/>
</dbReference>
<dbReference type="InterPro" id="IPR026881">
    <property type="entry name" value="WYL_dom"/>
</dbReference>
<dbReference type="InterPro" id="IPR059019">
    <property type="entry name" value="WHD_CapW"/>
</dbReference>
<dbReference type="OrthoDB" id="6400324at2"/>
<protein>
    <submittedName>
        <fullName evidence="4">WYL domain-containing protein</fullName>
    </submittedName>
</protein>
<dbReference type="InterPro" id="IPR051534">
    <property type="entry name" value="CBASS_pafABC_assoc_protein"/>
</dbReference>
<evidence type="ECO:0000313" key="5">
    <source>
        <dbReference type="Proteomes" id="UP000433577"/>
    </source>
</evidence>
<dbReference type="InterPro" id="IPR016634">
    <property type="entry name" value="CapW-like"/>
</dbReference>
<keyword evidence="5" id="KW-1185">Reference proteome</keyword>
<dbReference type="PROSITE" id="PS52050">
    <property type="entry name" value="WYL"/>
    <property type="match status" value="1"/>
</dbReference>
<dbReference type="PIRSF" id="PIRSF015558">
    <property type="entry name" value="Txn_reg_DeoR_prd"/>
    <property type="match status" value="1"/>
</dbReference>
<dbReference type="PANTHER" id="PTHR34580">
    <property type="match status" value="1"/>
</dbReference>
<name>A0A7Z2GEH6_9BURK</name>
<dbReference type="Proteomes" id="UP000433577">
    <property type="component" value="Chromosome 1"/>
</dbReference>
<reference evidence="4 5" key="1">
    <citation type="submission" date="2019-12" db="EMBL/GenBank/DDBJ databases">
        <title>Paraburkholderia acidiphila 7Q-K02 sp. nov and Paraburkholderia acidisoli DHF22 sp. nov., two strains isolated from forest soil.</title>
        <authorList>
            <person name="Gao Z."/>
            <person name="Qiu L."/>
        </authorList>
    </citation>
    <scope>NUCLEOTIDE SEQUENCE [LARGE SCALE GENOMIC DNA]</scope>
    <source>
        <strain evidence="4 5">DHF22</strain>
    </source>
</reference>
<accession>A0A7Z2GEH6</accession>
<organism evidence="4 5">
    <name type="scientific">Paraburkholderia acidisoli</name>
    <dbReference type="NCBI Taxonomy" id="2571748"/>
    <lineage>
        <taxon>Bacteria</taxon>
        <taxon>Pseudomonadati</taxon>
        <taxon>Pseudomonadota</taxon>
        <taxon>Betaproteobacteria</taxon>
        <taxon>Burkholderiales</taxon>
        <taxon>Burkholderiaceae</taxon>
        <taxon>Paraburkholderia</taxon>
    </lineage>
</organism>
<dbReference type="Pfam" id="PF26109">
    <property type="entry name" value="WHD_BrxR"/>
    <property type="match status" value="1"/>
</dbReference>
<evidence type="ECO:0000259" key="2">
    <source>
        <dbReference type="Pfam" id="PF26107"/>
    </source>
</evidence>
<dbReference type="AlphaFoldDB" id="A0A7Z2GEH6"/>
<proteinExistence type="predicted"/>
<dbReference type="KEGG" id="pacs:FAZ98_00620"/>
<dbReference type="RefSeq" id="WP_158947792.1">
    <property type="nucleotide sequence ID" value="NZ_CP046913.1"/>
</dbReference>
<dbReference type="Pfam" id="PF13280">
    <property type="entry name" value="WYL"/>
    <property type="match status" value="1"/>
</dbReference>
<gene>
    <name evidence="4" type="ORF">FAZ98_00620</name>
</gene>
<dbReference type="Pfam" id="PF26107">
    <property type="entry name" value="BrxR_CTD"/>
    <property type="match status" value="1"/>
</dbReference>
<dbReference type="EMBL" id="CP046913">
    <property type="protein sequence ID" value="QGZ60356.1"/>
    <property type="molecule type" value="Genomic_DNA"/>
</dbReference>
<feature type="domain" description="WYL" evidence="1">
    <location>
        <begin position="128"/>
        <end position="191"/>
    </location>
</feature>